<dbReference type="eggNOG" id="COG4993">
    <property type="taxonomic scope" value="Bacteria"/>
</dbReference>
<dbReference type="Proteomes" id="UP000019151">
    <property type="component" value="Chromosome"/>
</dbReference>
<organism evidence="5 6">
    <name type="scientific">Gemmatirosa kalamazoonensis</name>
    <dbReference type="NCBI Taxonomy" id="861299"/>
    <lineage>
        <taxon>Bacteria</taxon>
        <taxon>Pseudomonadati</taxon>
        <taxon>Gemmatimonadota</taxon>
        <taxon>Gemmatimonadia</taxon>
        <taxon>Gemmatimonadales</taxon>
        <taxon>Gemmatimonadaceae</taxon>
        <taxon>Gemmatirosa</taxon>
    </lineage>
</organism>
<comment type="cofactor">
    <cofactor evidence="1">
        <name>pyrroloquinoline quinone</name>
        <dbReference type="ChEBI" id="CHEBI:58442"/>
    </cofactor>
</comment>
<dbReference type="PANTHER" id="PTHR32303">
    <property type="entry name" value="QUINOPROTEIN ALCOHOL DEHYDROGENASE (CYTOCHROME C)"/>
    <property type="match status" value="1"/>
</dbReference>
<reference evidence="5 6" key="1">
    <citation type="journal article" date="2014" name="Genome Announc.">
        <title>Genome Sequence and Methylome of Soil Bacterium Gemmatirosa kalamazoonensis KBS708T, a Member of the Rarely Cultivated Gemmatimonadetes Phylum.</title>
        <authorList>
            <person name="Debruyn J.M."/>
            <person name="Radosevich M."/>
            <person name="Wommack K.E."/>
            <person name="Polson S.W."/>
            <person name="Hauser L.J."/>
            <person name="Fawaz M.N."/>
            <person name="Korlach J."/>
            <person name="Tsai Y.C."/>
        </authorList>
    </citation>
    <scope>NUCLEOTIDE SEQUENCE [LARGE SCALE GENOMIC DNA]</scope>
    <source>
        <strain evidence="5 6">KBS708</strain>
    </source>
</reference>
<dbReference type="KEGG" id="gba:J421_2725"/>
<protein>
    <submittedName>
        <fullName evidence="5">Pyrrolo-quinoline quinone repeat-containing protein</fullName>
    </submittedName>
</protein>
<name>W0RIK9_9BACT</name>
<comment type="similarity">
    <text evidence="2">Belongs to the bacterial PQQ dehydrogenase family.</text>
</comment>
<dbReference type="SUPFAM" id="SSF50998">
    <property type="entry name" value="Quinoprotein alcohol dehydrogenase-like"/>
    <property type="match status" value="1"/>
</dbReference>
<keyword evidence="3" id="KW-0560">Oxidoreductase</keyword>
<dbReference type="AlphaFoldDB" id="W0RIK9"/>
<dbReference type="GO" id="GO:0016491">
    <property type="term" value="F:oxidoreductase activity"/>
    <property type="evidence" value="ECO:0007669"/>
    <property type="project" value="UniProtKB-KW"/>
</dbReference>
<dbReference type="InterPro" id="IPR018391">
    <property type="entry name" value="PQQ_b-propeller_rpt"/>
</dbReference>
<evidence type="ECO:0000256" key="2">
    <source>
        <dbReference type="ARBA" id="ARBA00008156"/>
    </source>
</evidence>
<proteinExistence type="inferred from homology"/>
<dbReference type="PATRIC" id="fig|861299.3.peg.2775"/>
<sequence>MLTFGCMRRERPAICAAGGELASSGPARIDSLPAPGAAAVPDVDWPTYGGNDAGQRYSLLAQIDSGNVRRLVPVCLHRAQVGLETQQSTPVVDGDALLYTLPYDVVVAMDPRTGRELWRYTPRLARDSLVLCCGPHNRGVAVDGARVYLATLDARLVALDRRTGAVAWEVRVAEPMKGYSFTAAPLLADGKVILGTAGGEFGIRGWVDAYDAGTGQRAWRFYTVPSPDEGGWWGRWAATTPDGEDLHRDLARERADSARYADAWRTGGGPVWMTPAFDAALGLVFIGIGNPAPDIDESKRPGDNLYTSSIAALDVRTGALKWYHQLVPHDRWDYDAANPVVLLDATVNGATVPAIAHAGKAGWVHVLDRRDGRRLVRTEALVPQKNLFMSATAEGIEVAPGGHGGANWAPSAYSPRTRLMYVLANHEPSVFKLVPAPLSQGAQWFGGEMTVANRGRGAFGRLNAVDPSTGKIRWQLTEKNLKNYSGGTLATAGDLVFFGDADGYLNAVDARSGARLWRHWTGRPSIDAAPMTFSRGGRQYVAIATQGALVAFTLR</sequence>
<gene>
    <name evidence="5" type="ORF">J421_2725</name>
</gene>
<dbReference type="InterPro" id="IPR011047">
    <property type="entry name" value="Quinoprotein_ADH-like_sf"/>
</dbReference>
<dbReference type="InterPro" id="IPR002372">
    <property type="entry name" value="PQQ_rpt_dom"/>
</dbReference>
<evidence type="ECO:0000313" key="5">
    <source>
        <dbReference type="EMBL" id="AHG90262.1"/>
    </source>
</evidence>
<evidence type="ECO:0000256" key="3">
    <source>
        <dbReference type="ARBA" id="ARBA00023002"/>
    </source>
</evidence>
<dbReference type="Gene3D" id="2.140.10.10">
    <property type="entry name" value="Quinoprotein alcohol dehydrogenase-like superfamily"/>
    <property type="match status" value="1"/>
</dbReference>
<evidence type="ECO:0000256" key="1">
    <source>
        <dbReference type="ARBA" id="ARBA00001931"/>
    </source>
</evidence>
<dbReference type="InParanoid" id="W0RIK9"/>
<dbReference type="SMART" id="SM00564">
    <property type="entry name" value="PQQ"/>
    <property type="match status" value="6"/>
</dbReference>
<dbReference type="HOGENOM" id="CLU_018478_0_0_0"/>
<accession>W0RIK9</accession>
<feature type="domain" description="Pyrrolo-quinoline quinone repeat" evidence="4">
    <location>
        <begin position="45"/>
        <end position="385"/>
    </location>
</feature>
<dbReference type="STRING" id="861299.J421_2725"/>
<evidence type="ECO:0000259" key="4">
    <source>
        <dbReference type="Pfam" id="PF01011"/>
    </source>
</evidence>
<evidence type="ECO:0000313" key="6">
    <source>
        <dbReference type="Proteomes" id="UP000019151"/>
    </source>
</evidence>
<dbReference type="Pfam" id="PF01011">
    <property type="entry name" value="PQQ"/>
    <property type="match status" value="1"/>
</dbReference>
<keyword evidence="6" id="KW-1185">Reference proteome</keyword>
<dbReference type="EMBL" id="CP007128">
    <property type="protein sequence ID" value="AHG90262.1"/>
    <property type="molecule type" value="Genomic_DNA"/>
</dbReference>